<keyword evidence="2" id="KW-1185">Reference proteome</keyword>
<name>A0A2S6NEJ7_9HYPH</name>
<dbReference type="InterPro" id="IPR011990">
    <property type="entry name" value="TPR-like_helical_dom_sf"/>
</dbReference>
<evidence type="ECO:0008006" key="3">
    <source>
        <dbReference type="Google" id="ProtNLM"/>
    </source>
</evidence>
<dbReference type="OrthoDB" id="5567017at2"/>
<gene>
    <name evidence="1" type="ORF">CCR94_03185</name>
</gene>
<reference evidence="1 2" key="1">
    <citation type="journal article" date="2018" name="Arch. Microbiol.">
        <title>New insights into the metabolic potential of the phototrophic purple bacterium Rhodopila globiformis DSM 161(T) from its draft genome sequence and evidence for a vanadium-dependent nitrogenase.</title>
        <authorList>
            <person name="Imhoff J.F."/>
            <person name="Rahn T."/>
            <person name="Kunzel S."/>
            <person name="Neulinger S.C."/>
        </authorList>
    </citation>
    <scope>NUCLEOTIDE SEQUENCE [LARGE SCALE GENOMIC DNA]</scope>
    <source>
        <strain evidence="1 2">DSM 16996</strain>
    </source>
</reference>
<dbReference type="AlphaFoldDB" id="A0A2S6NEJ7"/>
<accession>A0A2S6NEJ7</accession>
<comment type="caution">
    <text evidence="1">The sequence shown here is derived from an EMBL/GenBank/DDBJ whole genome shotgun (WGS) entry which is preliminary data.</text>
</comment>
<dbReference type="SUPFAM" id="SSF48452">
    <property type="entry name" value="TPR-like"/>
    <property type="match status" value="1"/>
</dbReference>
<evidence type="ECO:0000313" key="1">
    <source>
        <dbReference type="EMBL" id="PPQ32994.1"/>
    </source>
</evidence>
<dbReference type="RefSeq" id="WP_104506435.1">
    <property type="nucleotide sequence ID" value="NZ_JACIGC010000022.1"/>
</dbReference>
<protein>
    <recommendedName>
        <fullName evidence="3">MxaK protein</fullName>
    </recommendedName>
</protein>
<organism evidence="1 2">
    <name type="scientific">Rhodoblastus sphagnicola</name>
    <dbReference type="NCBI Taxonomy" id="333368"/>
    <lineage>
        <taxon>Bacteria</taxon>
        <taxon>Pseudomonadati</taxon>
        <taxon>Pseudomonadota</taxon>
        <taxon>Alphaproteobacteria</taxon>
        <taxon>Hyphomicrobiales</taxon>
        <taxon>Rhodoblastaceae</taxon>
        <taxon>Rhodoblastus</taxon>
    </lineage>
</organism>
<proteinExistence type="predicted"/>
<dbReference type="Proteomes" id="UP000239089">
    <property type="component" value="Unassembled WGS sequence"/>
</dbReference>
<sequence>MNPPGKRIGQIPRARLSPLLAVALAVAAFATLVFAREWSRATALNRDIADLRAGKDIKVEPNARPELLLARMAFLLQRDEFDAARVIAAALDRTDRDDLAARGRYLLGNAQLRRGFALIQAADLENAGIFVNLAKRDYRKALQRAPGFWDAKYNFDVASRLMRDYPNFAQENGDEMPADPKKIWTDLPGAPQGLP</sequence>
<evidence type="ECO:0000313" key="2">
    <source>
        <dbReference type="Proteomes" id="UP000239089"/>
    </source>
</evidence>
<dbReference type="EMBL" id="NHSJ01000031">
    <property type="protein sequence ID" value="PPQ32994.1"/>
    <property type="molecule type" value="Genomic_DNA"/>
</dbReference>